<reference evidence="6 7" key="1">
    <citation type="submission" date="2018-06" db="EMBL/GenBank/DDBJ databases">
        <authorList>
            <consortium name="Pathogen Informatics"/>
            <person name="Doyle S."/>
        </authorList>
    </citation>
    <scope>NUCLEOTIDE SEQUENCE [LARGE SCALE GENOMIC DNA]</scope>
    <source>
        <strain evidence="6 7">NCTC7878</strain>
    </source>
</reference>
<dbReference type="GO" id="GO:1901678">
    <property type="term" value="P:iron coordination entity transport"/>
    <property type="evidence" value="ECO:0007669"/>
    <property type="project" value="UniProtKB-ARBA"/>
</dbReference>
<dbReference type="Gene3D" id="3.40.50.1980">
    <property type="entry name" value="Nitrogenase molybdenum iron protein domain"/>
    <property type="match status" value="1"/>
</dbReference>
<evidence type="ECO:0000313" key="7">
    <source>
        <dbReference type="Proteomes" id="UP000249913"/>
    </source>
</evidence>
<evidence type="ECO:0000256" key="4">
    <source>
        <dbReference type="ARBA" id="ARBA00022729"/>
    </source>
</evidence>
<evidence type="ECO:0000256" key="2">
    <source>
        <dbReference type="ARBA" id="ARBA00008814"/>
    </source>
</evidence>
<dbReference type="InterPro" id="IPR002491">
    <property type="entry name" value="ABC_transptr_periplasmic_BD"/>
</dbReference>
<evidence type="ECO:0000259" key="5">
    <source>
        <dbReference type="PROSITE" id="PS50983"/>
    </source>
</evidence>
<keyword evidence="4" id="KW-0732">Signal</keyword>
<dbReference type="EMBL" id="UAUX01000016">
    <property type="protein sequence ID" value="SQA00230.1"/>
    <property type="molecule type" value="Genomic_DNA"/>
</dbReference>
<dbReference type="PANTHER" id="PTHR30532:SF28">
    <property type="entry name" value="PETROBACTIN-BINDING PROTEIN YCLQ"/>
    <property type="match status" value="1"/>
</dbReference>
<gene>
    <name evidence="6" type="primary">yclQ_2</name>
    <name evidence="6" type="ORF">NCTC7878_03389</name>
</gene>
<dbReference type="Proteomes" id="UP000249913">
    <property type="component" value="Unassembled WGS sequence"/>
</dbReference>
<dbReference type="PROSITE" id="PS50983">
    <property type="entry name" value="FE_B12_PBP"/>
    <property type="match status" value="1"/>
</dbReference>
<dbReference type="AlphaFoldDB" id="A0A2X2MEU9"/>
<accession>A0A2X2MEU9</accession>
<name>A0A2X2MEU9_STAAU</name>
<organism evidence="6 7">
    <name type="scientific">Staphylococcus aureus</name>
    <dbReference type="NCBI Taxonomy" id="1280"/>
    <lineage>
        <taxon>Bacteria</taxon>
        <taxon>Bacillati</taxon>
        <taxon>Bacillota</taxon>
        <taxon>Bacilli</taxon>
        <taxon>Bacillales</taxon>
        <taxon>Staphylococcaceae</taxon>
        <taxon>Staphylococcus</taxon>
    </lineage>
</organism>
<keyword evidence="3" id="KW-0813">Transport</keyword>
<comment type="subcellular location">
    <subcellularLocation>
        <location evidence="1">Cell envelope</location>
    </subcellularLocation>
</comment>
<feature type="domain" description="Fe/B12 periplasmic-binding" evidence="5">
    <location>
        <begin position="1"/>
        <end position="135"/>
    </location>
</feature>
<dbReference type="Pfam" id="PF01497">
    <property type="entry name" value="Peripla_BP_2"/>
    <property type="match status" value="1"/>
</dbReference>
<dbReference type="PANTHER" id="PTHR30532">
    <property type="entry name" value="IRON III DICITRATE-BINDING PERIPLASMIC PROTEIN"/>
    <property type="match status" value="1"/>
</dbReference>
<dbReference type="SUPFAM" id="SSF53807">
    <property type="entry name" value="Helical backbone' metal receptor"/>
    <property type="match status" value="1"/>
</dbReference>
<dbReference type="InterPro" id="IPR051313">
    <property type="entry name" value="Bact_iron-sidero_bind"/>
</dbReference>
<protein>
    <submittedName>
        <fullName evidence="6">Iron compound ABC uptake transporter substrate-binding protein</fullName>
    </submittedName>
</protein>
<proteinExistence type="inferred from homology"/>
<evidence type="ECO:0000313" key="6">
    <source>
        <dbReference type="EMBL" id="SQA00230.1"/>
    </source>
</evidence>
<dbReference type="GO" id="GO:0030288">
    <property type="term" value="C:outer membrane-bounded periplasmic space"/>
    <property type="evidence" value="ECO:0007669"/>
    <property type="project" value="TreeGrafter"/>
</dbReference>
<dbReference type="FunFam" id="3.40.50.1980:FF:000012">
    <property type="entry name" value="Iron ABC transporter substrate-binding protein"/>
    <property type="match status" value="1"/>
</dbReference>
<evidence type="ECO:0000256" key="3">
    <source>
        <dbReference type="ARBA" id="ARBA00022448"/>
    </source>
</evidence>
<sequence>MKDKTKKFNKSVMYLLVNEGELSTFGPKGRFGGLVYDTLGFNAVDKNVSNSNHGQNVSNEYINKENPDVILAMDRGQAVSGKSTAKQALNNPVLKNVKAIKEDKVYNLDPKLWYFAAGSTTTTIKQIDELEKVVK</sequence>
<evidence type="ECO:0000256" key="1">
    <source>
        <dbReference type="ARBA" id="ARBA00004196"/>
    </source>
</evidence>
<comment type="similarity">
    <text evidence="2">Belongs to the bacterial solute-binding protein 8 family.</text>
</comment>